<protein>
    <submittedName>
        <fullName evidence="1">Uncharacterized protein</fullName>
    </submittedName>
</protein>
<dbReference type="EMBL" id="BPVZ01000097">
    <property type="protein sequence ID" value="GKV32758.1"/>
    <property type="molecule type" value="Genomic_DNA"/>
</dbReference>
<comment type="caution">
    <text evidence="1">The sequence shown here is derived from an EMBL/GenBank/DDBJ whole genome shotgun (WGS) entry which is preliminary data.</text>
</comment>
<dbReference type="Proteomes" id="UP001054252">
    <property type="component" value="Unassembled WGS sequence"/>
</dbReference>
<reference evidence="1 2" key="1">
    <citation type="journal article" date="2021" name="Commun. Biol.">
        <title>The genome of Shorea leprosula (Dipterocarpaceae) highlights the ecological relevance of drought in aseasonal tropical rainforests.</title>
        <authorList>
            <person name="Ng K.K.S."/>
            <person name="Kobayashi M.J."/>
            <person name="Fawcett J.A."/>
            <person name="Hatakeyama M."/>
            <person name="Paape T."/>
            <person name="Ng C.H."/>
            <person name="Ang C.C."/>
            <person name="Tnah L.H."/>
            <person name="Lee C.T."/>
            <person name="Nishiyama T."/>
            <person name="Sese J."/>
            <person name="O'Brien M.J."/>
            <person name="Copetti D."/>
            <person name="Mohd Noor M.I."/>
            <person name="Ong R.C."/>
            <person name="Putra M."/>
            <person name="Sireger I.Z."/>
            <person name="Indrioko S."/>
            <person name="Kosugi Y."/>
            <person name="Izuno A."/>
            <person name="Isagi Y."/>
            <person name="Lee S.L."/>
            <person name="Shimizu K.K."/>
        </authorList>
    </citation>
    <scope>NUCLEOTIDE SEQUENCE [LARGE SCALE GENOMIC DNA]</scope>
    <source>
        <strain evidence="1">214</strain>
    </source>
</reference>
<accession>A0AAV5L680</accession>
<gene>
    <name evidence="1" type="ORF">SLEP1_g41340</name>
</gene>
<keyword evidence="2" id="KW-1185">Reference proteome</keyword>
<sequence length="37" mass="4144">MKNPVHTGYTGRYEMELTTLHCSLRLETSCAKGPCKS</sequence>
<dbReference type="AlphaFoldDB" id="A0AAV5L680"/>
<name>A0AAV5L680_9ROSI</name>
<organism evidence="1 2">
    <name type="scientific">Rubroshorea leprosula</name>
    <dbReference type="NCBI Taxonomy" id="152421"/>
    <lineage>
        <taxon>Eukaryota</taxon>
        <taxon>Viridiplantae</taxon>
        <taxon>Streptophyta</taxon>
        <taxon>Embryophyta</taxon>
        <taxon>Tracheophyta</taxon>
        <taxon>Spermatophyta</taxon>
        <taxon>Magnoliopsida</taxon>
        <taxon>eudicotyledons</taxon>
        <taxon>Gunneridae</taxon>
        <taxon>Pentapetalae</taxon>
        <taxon>rosids</taxon>
        <taxon>malvids</taxon>
        <taxon>Malvales</taxon>
        <taxon>Dipterocarpaceae</taxon>
        <taxon>Rubroshorea</taxon>
    </lineage>
</organism>
<evidence type="ECO:0000313" key="1">
    <source>
        <dbReference type="EMBL" id="GKV32758.1"/>
    </source>
</evidence>
<proteinExistence type="predicted"/>
<evidence type="ECO:0000313" key="2">
    <source>
        <dbReference type="Proteomes" id="UP001054252"/>
    </source>
</evidence>